<sequence length="323" mass="37042">MKLKKVIIFLISLLCFIGLGITLSIQQSQQADQVLNNNGLSTKYYVYTVKKQIKVKNLLDFLNKTHNKHLQVHLKSKYDSSRILIWANYDIPSQPLATTTSRYFTKSDFDSQIPLAVISAQTQEDIVTFQGHRYLKEDNDYITIIGQLKSNSESENSQKVYYLTTGIYQPTADEFLGDYLVSIDGLNNKQATNVRKFLGGKQEIVDFAKTYNRQHGINPTKKFLFALLCVIIILGSSVVIGILDSKNSKIAFAKKRLFKYLIKSNTFKYIFANIIAILAIFLVLQFTNFFSNNLQLFNLYAIIFVLQCCTYSGVMMFKQRKDR</sequence>
<dbReference type="Proteomes" id="UP001519292">
    <property type="component" value="Unassembled WGS sequence"/>
</dbReference>
<keyword evidence="3" id="KW-1185">Reference proteome</keyword>
<feature type="transmembrane region" description="Helical" evidence="1">
    <location>
        <begin position="266"/>
        <end position="287"/>
    </location>
</feature>
<gene>
    <name evidence="2" type="ORF">J2Z60_000233</name>
</gene>
<dbReference type="EMBL" id="JAGGLU010000001">
    <property type="protein sequence ID" value="MBP2057071.1"/>
    <property type="molecule type" value="Genomic_DNA"/>
</dbReference>
<name>A0ABS4MBP1_9LACO</name>
<keyword evidence="1" id="KW-0472">Membrane</keyword>
<feature type="transmembrane region" description="Helical" evidence="1">
    <location>
        <begin position="299"/>
        <end position="317"/>
    </location>
</feature>
<keyword evidence="1" id="KW-0812">Transmembrane</keyword>
<reference evidence="2 3" key="1">
    <citation type="submission" date="2021-03" db="EMBL/GenBank/DDBJ databases">
        <title>Genomic Encyclopedia of Type Strains, Phase IV (KMG-IV): sequencing the most valuable type-strain genomes for metagenomic binning, comparative biology and taxonomic classification.</title>
        <authorList>
            <person name="Goeker M."/>
        </authorList>
    </citation>
    <scope>NUCLEOTIDE SEQUENCE [LARGE SCALE GENOMIC DNA]</scope>
    <source>
        <strain evidence="2 3">DSM 101872</strain>
    </source>
</reference>
<dbReference type="RefSeq" id="WP_209685548.1">
    <property type="nucleotide sequence ID" value="NZ_JAGGLU010000001.1"/>
</dbReference>
<evidence type="ECO:0000256" key="1">
    <source>
        <dbReference type="SAM" id="Phobius"/>
    </source>
</evidence>
<evidence type="ECO:0000313" key="3">
    <source>
        <dbReference type="Proteomes" id="UP001519292"/>
    </source>
</evidence>
<evidence type="ECO:0008006" key="4">
    <source>
        <dbReference type="Google" id="ProtNLM"/>
    </source>
</evidence>
<protein>
    <recommendedName>
        <fullName evidence="4">MacB-like periplasmic core domain-containing protein</fullName>
    </recommendedName>
</protein>
<organism evidence="2 3">
    <name type="scientific">Lactobacillus colini</name>
    <dbReference type="NCBI Taxonomy" id="1819254"/>
    <lineage>
        <taxon>Bacteria</taxon>
        <taxon>Bacillati</taxon>
        <taxon>Bacillota</taxon>
        <taxon>Bacilli</taxon>
        <taxon>Lactobacillales</taxon>
        <taxon>Lactobacillaceae</taxon>
        <taxon>Lactobacillus</taxon>
    </lineage>
</organism>
<keyword evidence="1" id="KW-1133">Transmembrane helix</keyword>
<feature type="transmembrane region" description="Helical" evidence="1">
    <location>
        <begin position="223"/>
        <end position="245"/>
    </location>
</feature>
<evidence type="ECO:0000313" key="2">
    <source>
        <dbReference type="EMBL" id="MBP2057071.1"/>
    </source>
</evidence>
<comment type="caution">
    <text evidence="2">The sequence shown here is derived from an EMBL/GenBank/DDBJ whole genome shotgun (WGS) entry which is preliminary data.</text>
</comment>
<accession>A0ABS4MBP1</accession>
<proteinExistence type="predicted"/>